<dbReference type="NCBIfam" id="TIGR03056">
    <property type="entry name" value="bchO_mg_che_rel"/>
    <property type="match status" value="1"/>
</dbReference>
<dbReference type="InterPro" id="IPR017497">
    <property type="entry name" value="BchO"/>
</dbReference>
<dbReference type="InterPro" id="IPR029058">
    <property type="entry name" value="AB_hydrolase_fold"/>
</dbReference>
<dbReference type="PANTHER" id="PTHR43689">
    <property type="entry name" value="HYDROLASE"/>
    <property type="match status" value="1"/>
</dbReference>
<proteinExistence type="predicted"/>
<protein>
    <recommendedName>
        <fullName evidence="1">AB hydrolase-1 domain-containing protein</fullName>
    </recommendedName>
</protein>
<name>A0A0L1JPR6_9RHOB</name>
<accession>A0A0L1JPR6</accession>
<dbReference type="SUPFAM" id="SSF53474">
    <property type="entry name" value="alpha/beta-Hydrolases"/>
    <property type="match status" value="1"/>
</dbReference>
<dbReference type="PANTHER" id="PTHR43689:SF8">
    <property type="entry name" value="ALPHA_BETA-HYDROLASES SUPERFAMILY PROTEIN"/>
    <property type="match status" value="1"/>
</dbReference>
<evidence type="ECO:0000313" key="3">
    <source>
        <dbReference type="Proteomes" id="UP000036938"/>
    </source>
</evidence>
<evidence type="ECO:0000259" key="1">
    <source>
        <dbReference type="Pfam" id="PF12697"/>
    </source>
</evidence>
<sequence length="289" mass="31335">MHWPRDLEGWPHREASTRIAGPVHRWHVQASCSPDTEKRDILLLHGAGASTHSWRHLFTLLSDRFRVKTLDLPGHGFTTLGARHRSGLTAMAEDVTSLCTAQEWRPATIIGHSAGAAVALEAARRGPLRGVPVIGLNAALGAFPGLAGVLFPMLAQVLAAAPLVPRLVARQVGQARQIARLIESTGSTLDPEGLELYRHLAADPDHVSGTLQMMAQWDLDPLLESLGEHPSDVTLFATEGDRSVPAITSVEAAKRLRQGQAILHPELGHLAHEEDAERVLGWILPYLPD</sequence>
<dbReference type="Proteomes" id="UP000036938">
    <property type="component" value="Unassembled WGS sequence"/>
</dbReference>
<dbReference type="Gene3D" id="3.40.50.1820">
    <property type="entry name" value="alpha/beta hydrolase"/>
    <property type="match status" value="1"/>
</dbReference>
<keyword evidence="3" id="KW-1185">Reference proteome</keyword>
<evidence type="ECO:0000313" key="2">
    <source>
        <dbReference type="EMBL" id="KNG93726.1"/>
    </source>
</evidence>
<dbReference type="AlphaFoldDB" id="A0A0L1JPR6"/>
<dbReference type="RefSeq" id="WP_050530926.1">
    <property type="nucleotide sequence ID" value="NZ_AQQZ01000004.1"/>
</dbReference>
<dbReference type="PATRIC" id="fig|1317121.7.peg.2897"/>
<reference evidence="2 3" key="1">
    <citation type="journal article" date="2015" name="Int. J. Syst. Evol. Microbiol.">
        <title>Aestuariivita atlantica sp. nov., isolated from deep sea sediment of the Atlantic Ocean.</title>
        <authorList>
            <person name="Li G."/>
            <person name="Lai Q."/>
            <person name="Du Y."/>
            <person name="Liu X."/>
            <person name="Sun F."/>
            <person name="Shao Z."/>
        </authorList>
    </citation>
    <scope>NUCLEOTIDE SEQUENCE [LARGE SCALE GENOMIC DNA]</scope>
    <source>
        <strain evidence="2 3">22II-S11-z3</strain>
    </source>
</reference>
<dbReference type="Pfam" id="PF12697">
    <property type="entry name" value="Abhydrolase_6"/>
    <property type="match status" value="1"/>
</dbReference>
<dbReference type="EMBL" id="AQQZ01000004">
    <property type="protein sequence ID" value="KNG93726.1"/>
    <property type="molecule type" value="Genomic_DNA"/>
</dbReference>
<organism evidence="2 3">
    <name type="scientific">Pseudaestuariivita atlantica</name>
    <dbReference type="NCBI Taxonomy" id="1317121"/>
    <lineage>
        <taxon>Bacteria</taxon>
        <taxon>Pseudomonadati</taxon>
        <taxon>Pseudomonadota</taxon>
        <taxon>Alphaproteobacteria</taxon>
        <taxon>Rhodobacterales</taxon>
        <taxon>Paracoccaceae</taxon>
        <taxon>Pseudaestuariivita</taxon>
    </lineage>
</organism>
<dbReference type="STRING" id="1317121.ATO11_11100"/>
<feature type="domain" description="AB hydrolase-1" evidence="1">
    <location>
        <begin position="41"/>
        <end position="280"/>
    </location>
</feature>
<comment type="caution">
    <text evidence="2">The sequence shown here is derived from an EMBL/GenBank/DDBJ whole genome shotgun (WGS) entry which is preliminary data.</text>
</comment>
<dbReference type="OrthoDB" id="9804723at2"/>
<gene>
    <name evidence="2" type="ORF">ATO11_11100</name>
</gene>
<dbReference type="InterPro" id="IPR000073">
    <property type="entry name" value="AB_hydrolase_1"/>
</dbReference>